<dbReference type="PANTHER" id="PTHR36440:SF1">
    <property type="entry name" value="PUTATIVE (AFU_ORTHOLOGUE AFUA_8G07350)-RELATED"/>
    <property type="match status" value="1"/>
</dbReference>
<dbReference type="SUPFAM" id="SSF51182">
    <property type="entry name" value="RmlC-like cupins"/>
    <property type="match status" value="1"/>
</dbReference>
<dbReference type="Proteomes" id="UP000316256">
    <property type="component" value="Unassembled WGS sequence"/>
</dbReference>
<evidence type="ECO:0000259" key="1">
    <source>
        <dbReference type="Pfam" id="PF07883"/>
    </source>
</evidence>
<name>A0A541BQH9_9NOCA</name>
<feature type="domain" description="Cupin type-2" evidence="1">
    <location>
        <begin position="48"/>
        <end position="104"/>
    </location>
</feature>
<dbReference type="EMBL" id="VIGH01000001">
    <property type="protein sequence ID" value="TQF74607.1"/>
    <property type="molecule type" value="Genomic_DNA"/>
</dbReference>
<dbReference type="PANTHER" id="PTHR36440">
    <property type="entry name" value="PUTATIVE (AFU_ORTHOLOGUE AFUA_8G07350)-RELATED"/>
    <property type="match status" value="1"/>
</dbReference>
<gene>
    <name evidence="2" type="ORF">FK531_00390</name>
</gene>
<evidence type="ECO:0000313" key="3">
    <source>
        <dbReference type="Proteomes" id="UP000316256"/>
    </source>
</evidence>
<sequence length="151" mass="15601">MNVVASQPVSPVLVRPENVEVVQDGALSLIGLLADAGETGGALTANRATFREGSPGAPAHFHTKATEMFYVLEGTMRFLVNDEIVTVGKGGFLTVPPTVPHAFSVSPRRTCSGWSAPMPWPSVVSCCSADGRATCSDRGGCSLPGSGSPDI</sequence>
<organism evidence="2 3">
    <name type="scientific">Rhodococcus spelaei</name>
    <dbReference type="NCBI Taxonomy" id="2546320"/>
    <lineage>
        <taxon>Bacteria</taxon>
        <taxon>Bacillati</taxon>
        <taxon>Actinomycetota</taxon>
        <taxon>Actinomycetes</taxon>
        <taxon>Mycobacteriales</taxon>
        <taxon>Nocardiaceae</taxon>
        <taxon>Rhodococcus</taxon>
    </lineage>
</organism>
<dbReference type="InterPro" id="IPR053146">
    <property type="entry name" value="QDO-like"/>
</dbReference>
<proteinExistence type="predicted"/>
<comment type="caution">
    <text evidence="2">The sequence shown here is derived from an EMBL/GenBank/DDBJ whole genome shotgun (WGS) entry which is preliminary data.</text>
</comment>
<dbReference type="InterPro" id="IPR014710">
    <property type="entry name" value="RmlC-like_jellyroll"/>
</dbReference>
<dbReference type="AlphaFoldDB" id="A0A541BQH9"/>
<reference evidence="2 3" key="1">
    <citation type="submission" date="2019-06" db="EMBL/GenBank/DDBJ databases">
        <title>Rhodococcus spaelei sp. nov., isolated from a cave.</title>
        <authorList>
            <person name="Lee S.D."/>
        </authorList>
    </citation>
    <scope>NUCLEOTIDE SEQUENCE [LARGE SCALE GENOMIC DNA]</scope>
    <source>
        <strain evidence="2 3">C9-5</strain>
    </source>
</reference>
<accession>A0A541BQH9</accession>
<dbReference type="InterPro" id="IPR013096">
    <property type="entry name" value="Cupin_2"/>
</dbReference>
<keyword evidence="3" id="KW-1185">Reference proteome</keyword>
<evidence type="ECO:0000313" key="2">
    <source>
        <dbReference type="EMBL" id="TQF74607.1"/>
    </source>
</evidence>
<dbReference type="Gene3D" id="2.60.120.10">
    <property type="entry name" value="Jelly Rolls"/>
    <property type="match status" value="1"/>
</dbReference>
<dbReference type="OrthoDB" id="9791637at2"/>
<dbReference type="InterPro" id="IPR011051">
    <property type="entry name" value="RmlC_Cupin_sf"/>
</dbReference>
<protein>
    <submittedName>
        <fullName evidence="2">Cupin domain-containing protein</fullName>
    </submittedName>
</protein>
<dbReference type="Pfam" id="PF07883">
    <property type="entry name" value="Cupin_2"/>
    <property type="match status" value="1"/>
</dbReference>